<proteinExistence type="predicted"/>
<dbReference type="InterPro" id="IPR029000">
    <property type="entry name" value="Cyclophilin-like_dom_sf"/>
</dbReference>
<sequence length="112" mass="12327">MKITINGRLFATTLADTPAAEALQQQLPLTVELRDYNRNEKVGPLPQALPANDEAVGRIETGDILLWRGNSLVIFYESFATPYRYTHLGKIDNAANLKATVGTGNVSVKLER</sequence>
<dbReference type="InterPro" id="IPR041183">
    <property type="entry name" value="Cyclophilin-like"/>
</dbReference>
<protein>
    <recommendedName>
        <fullName evidence="1">Cyclophilin-like domain-containing protein</fullName>
    </recommendedName>
</protein>
<organism evidence="2 3">
    <name type="scientific">Desulfobulbus oralis</name>
    <dbReference type="NCBI Taxonomy" id="1986146"/>
    <lineage>
        <taxon>Bacteria</taxon>
        <taxon>Pseudomonadati</taxon>
        <taxon>Thermodesulfobacteriota</taxon>
        <taxon>Desulfobulbia</taxon>
        <taxon>Desulfobulbales</taxon>
        <taxon>Desulfobulbaceae</taxon>
        <taxon>Desulfobulbus</taxon>
    </lineage>
</organism>
<dbReference type="Gene3D" id="2.40.100.20">
    <property type="match status" value="1"/>
</dbReference>
<dbReference type="Pfam" id="PF18050">
    <property type="entry name" value="Cyclophil_like2"/>
    <property type="match status" value="1"/>
</dbReference>
<accession>A0A2L1GPI6</accession>
<dbReference type="KEGG" id="deo:CAY53_08695"/>
<dbReference type="AlphaFoldDB" id="A0A2L1GPI6"/>
<dbReference type="OrthoDB" id="5298378at2"/>
<dbReference type="EMBL" id="CP021255">
    <property type="protein sequence ID" value="AVD71534.1"/>
    <property type="molecule type" value="Genomic_DNA"/>
</dbReference>
<reference evidence="2 3" key="1">
    <citation type="journal article" date="2018" name="MBio">
        <title>Insights into the evolution of host association through the isolation and characterization of a novel human periodontal pathobiont, Desulfobulbus oralis.</title>
        <authorList>
            <person name="Cross K.L."/>
            <person name="Chirania P."/>
            <person name="Xiong W."/>
            <person name="Beall C.J."/>
            <person name="Elkins J.G."/>
            <person name="Giannone R.J."/>
            <person name="Griffen A.L."/>
            <person name="Guss A.M."/>
            <person name="Hettich R.L."/>
            <person name="Joshi S.S."/>
            <person name="Mokrzan E.M."/>
            <person name="Martin R.K."/>
            <person name="Zhulin I.B."/>
            <person name="Leys E.J."/>
            <person name="Podar M."/>
        </authorList>
    </citation>
    <scope>NUCLEOTIDE SEQUENCE [LARGE SCALE GENOMIC DNA]</scope>
    <source>
        <strain evidence="2 3">ORNL</strain>
    </source>
</reference>
<evidence type="ECO:0000259" key="1">
    <source>
        <dbReference type="Pfam" id="PF18050"/>
    </source>
</evidence>
<name>A0A2L1GPI6_9BACT</name>
<evidence type="ECO:0000313" key="2">
    <source>
        <dbReference type="EMBL" id="AVD71534.1"/>
    </source>
</evidence>
<dbReference type="Proteomes" id="UP000239867">
    <property type="component" value="Chromosome"/>
</dbReference>
<keyword evidence="3" id="KW-1185">Reference proteome</keyword>
<feature type="domain" description="Cyclophilin-like" evidence="1">
    <location>
        <begin position="3"/>
        <end position="111"/>
    </location>
</feature>
<evidence type="ECO:0000313" key="3">
    <source>
        <dbReference type="Proteomes" id="UP000239867"/>
    </source>
</evidence>
<dbReference type="SUPFAM" id="SSF50891">
    <property type="entry name" value="Cyclophilin-like"/>
    <property type="match status" value="1"/>
</dbReference>
<gene>
    <name evidence="2" type="ORF">CAY53_08695</name>
</gene>